<dbReference type="InterPro" id="IPR041664">
    <property type="entry name" value="AAA_16"/>
</dbReference>
<keyword evidence="3" id="KW-1185">Reference proteome</keyword>
<dbReference type="AlphaFoldDB" id="A0A931CNN8"/>
<keyword evidence="2" id="KW-0067">ATP-binding</keyword>
<dbReference type="PANTHER" id="PTHR35894:SF1">
    <property type="entry name" value="PHOSPHORIBULOKINASE _ URIDINE KINASE FAMILY"/>
    <property type="match status" value="1"/>
</dbReference>
<dbReference type="Gene3D" id="3.40.50.300">
    <property type="entry name" value="P-loop containing nucleotide triphosphate hydrolases"/>
    <property type="match status" value="1"/>
</dbReference>
<name>A0A931CNN8_9MICC</name>
<proteinExistence type="predicted"/>
<sequence>MPVQNPFKPTAGARPPLLVGRENLRQDFAESLENGPGAPGLLSIFTGPRGIGKTVMLGEVEDEAIEHGWIVISETATAGLVARIADAVRTASEEMGDGPVGRRVTGVTIGPIRVDTQLPPPREVHWRRRVTDLLTTLGEFGTGLLISVDEIHAVDRSELSELAAVVQHLIRESLPVGLAMAGLPKAVDDLLAEGVSTFLRRAERYNLHATSIPEVKEAFRETFQDSGVVVDDEHLDMLAAATGGYPFLIQLVGYHVWSQARRAGGTVTATALTAGLEKAKRRMGATVLQSAYGALSAVDQSYLLAMAEDDGPSSTAKVASRLGVDLVYGAQYRIRLIAAGAIEPTGHGYVDFAVPTFREFLRGTPAYGLRVHSPGRP</sequence>
<protein>
    <submittedName>
        <fullName evidence="2">ATP-binding protein</fullName>
    </submittedName>
</protein>
<evidence type="ECO:0000313" key="3">
    <source>
        <dbReference type="Proteomes" id="UP000655366"/>
    </source>
</evidence>
<organism evidence="2 3">
    <name type="scientific">Arthrobacter terrae</name>
    <dbReference type="NCBI Taxonomy" id="2935737"/>
    <lineage>
        <taxon>Bacteria</taxon>
        <taxon>Bacillati</taxon>
        <taxon>Actinomycetota</taxon>
        <taxon>Actinomycetes</taxon>
        <taxon>Micrococcales</taxon>
        <taxon>Micrococcaceae</taxon>
        <taxon>Arthrobacter</taxon>
    </lineage>
</organism>
<dbReference type="EMBL" id="JADNYM010000005">
    <property type="protein sequence ID" value="MBG0738709.1"/>
    <property type="molecule type" value="Genomic_DNA"/>
</dbReference>
<dbReference type="GO" id="GO:0005524">
    <property type="term" value="F:ATP binding"/>
    <property type="evidence" value="ECO:0007669"/>
    <property type="project" value="UniProtKB-KW"/>
</dbReference>
<dbReference type="InterPro" id="IPR052026">
    <property type="entry name" value="ExeA_AAA_ATPase_DNA-bind"/>
</dbReference>
<accession>A0A931CNN8</accession>
<reference evidence="2 3" key="1">
    <citation type="submission" date="2020-11" db="EMBL/GenBank/DDBJ databases">
        <title>Arthrobacter antarcticus sp. nov., isolated from Antarctic Soil.</title>
        <authorList>
            <person name="Li J."/>
        </authorList>
    </citation>
    <scope>NUCLEOTIDE SEQUENCE [LARGE SCALE GENOMIC DNA]</scope>
    <source>
        <strain evidence="2 3">Z1-20</strain>
    </source>
</reference>
<dbReference type="Proteomes" id="UP000655366">
    <property type="component" value="Unassembled WGS sequence"/>
</dbReference>
<gene>
    <name evidence="2" type="ORF">IV500_04660</name>
</gene>
<dbReference type="PANTHER" id="PTHR35894">
    <property type="entry name" value="GENERAL SECRETION PATHWAY PROTEIN A-RELATED"/>
    <property type="match status" value="1"/>
</dbReference>
<evidence type="ECO:0000313" key="2">
    <source>
        <dbReference type="EMBL" id="MBG0738709.1"/>
    </source>
</evidence>
<dbReference type="InterPro" id="IPR027417">
    <property type="entry name" value="P-loop_NTPase"/>
</dbReference>
<dbReference type="SUPFAM" id="SSF52540">
    <property type="entry name" value="P-loop containing nucleoside triphosphate hydrolases"/>
    <property type="match status" value="1"/>
</dbReference>
<keyword evidence="2" id="KW-0547">Nucleotide-binding</keyword>
<evidence type="ECO:0000259" key="1">
    <source>
        <dbReference type="Pfam" id="PF13191"/>
    </source>
</evidence>
<comment type="caution">
    <text evidence="2">The sequence shown here is derived from an EMBL/GenBank/DDBJ whole genome shotgun (WGS) entry which is preliminary data.</text>
</comment>
<feature type="domain" description="Orc1-like AAA ATPase" evidence="1">
    <location>
        <begin position="18"/>
        <end position="171"/>
    </location>
</feature>
<dbReference type="Pfam" id="PF13191">
    <property type="entry name" value="AAA_16"/>
    <property type="match status" value="1"/>
</dbReference>